<comment type="caution">
    <text evidence="2">The sequence shown here is derived from an EMBL/GenBank/DDBJ whole genome shotgun (WGS) entry which is preliminary data.</text>
</comment>
<reference evidence="2 3" key="1">
    <citation type="submission" date="2012-02" db="EMBL/GenBank/DDBJ databases">
        <title>Whole genome shotgun sequence of Mobilicoccus pelagius NBRC 104925.</title>
        <authorList>
            <person name="Yoshida Y."/>
            <person name="Hosoyama A."/>
            <person name="Tsuchikane K."/>
            <person name="Katsumata H."/>
            <person name="Yamazaki S."/>
            <person name="Fujita N."/>
        </authorList>
    </citation>
    <scope>NUCLEOTIDE SEQUENCE [LARGE SCALE GENOMIC DNA]</scope>
    <source>
        <strain evidence="2 3">NBRC 104925</strain>
    </source>
</reference>
<feature type="compositionally biased region" description="Low complexity" evidence="1">
    <location>
        <begin position="39"/>
        <end position="61"/>
    </location>
</feature>
<dbReference type="EMBL" id="BAFE01000094">
    <property type="protein sequence ID" value="GAB49804.1"/>
    <property type="molecule type" value="Genomic_DNA"/>
</dbReference>
<dbReference type="AlphaFoldDB" id="H5UVP6"/>
<proteinExistence type="predicted"/>
<sequence>MGLETGSWRAEFVEHVAARIDRDDLTPEVEEDAGERARAAPTSATVPAGASASAHATASRR</sequence>
<gene>
    <name evidence="2" type="ORF">MOPEL_135_00420</name>
</gene>
<name>H5UVP6_9MICO</name>
<accession>H5UVP6</accession>
<evidence type="ECO:0000313" key="2">
    <source>
        <dbReference type="EMBL" id="GAB49804.1"/>
    </source>
</evidence>
<evidence type="ECO:0000313" key="3">
    <source>
        <dbReference type="Proteomes" id="UP000004367"/>
    </source>
</evidence>
<dbReference type="RefSeq" id="WP_009483647.1">
    <property type="nucleotide sequence ID" value="NZ_BAFE01000094.1"/>
</dbReference>
<protein>
    <submittedName>
        <fullName evidence="2">Uncharacterized protein</fullName>
    </submittedName>
</protein>
<dbReference type="Proteomes" id="UP000004367">
    <property type="component" value="Unassembled WGS sequence"/>
</dbReference>
<organism evidence="2 3">
    <name type="scientific">Mobilicoccus pelagius NBRC 104925</name>
    <dbReference type="NCBI Taxonomy" id="1089455"/>
    <lineage>
        <taxon>Bacteria</taxon>
        <taxon>Bacillati</taxon>
        <taxon>Actinomycetota</taxon>
        <taxon>Actinomycetes</taxon>
        <taxon>Micrococcales</taxon>
        <taxon>Dermatophilaceae</taxon>
        <taxon>Mobilicoccus</taxon>
    </lineage>
</organism>
<feature type="region of interest" description="Disordered" evidence="1">
    <location>
        <begin position="23"/>
        <end position="61"/>
    </location>
</feature>
<keyword evidence="3" id="KW-1185">Reference proteome</keyword>
<evidence type="ECO:0000256" key="1">
    <source>
        <dbReference type="SAM" id="MobiDB-lite"/>
    </source>
</evidence>